<dbReference type="FunFam" id="2.60.120.260:FF:000099">
    <property type="entry name" value="Uncharacterized protein, isoform C"/>
    <property type="match status" value="1"/>
</dbReference>
<keyword evidence="16" id="KW-1185">Reference proteome</keyword>
<organism evidence="15 16">
    <name type="scientific">Schizosaccharomyces japonicus (strain yFS275 / FY16936)</name>
    <name type="common">Fission yeast</name>
    <dbReference type="NCBI Taxonomy" id="402676"/>
    <lineage>
        <taxon>Eukaryota</taxon>
        <taxon>Fungi</taxon>
        <taxon>Dikarya</taxon>
        <taxon>Ascomycota</taxon>
        <taxon>Taphrinomycotina</taxon>
        <taxon>Schizosaccharomycetes</taxon>
        <taxon>Schizosaccharomycetales</taxon>
        <taxon>Schizosaccharomycetaceae</taxon>
        <taxon>Schizosaccharomyces</taxon>
    </lineage>
</organism>
<feature type="compositionally biased region" description="Polar residues" evidence="12">
    <location>
        <begin position="329"/>
        <end position="357"/>
    </location>
</feature>
<evidence type="ECO:0000256" key="2">
    <source>
        <dbReference type="ARBA" id="ARBA00022692"/>
    </source>
</evidence>
<dbReference type="PANTHER" id="PTHR12953:SF0">
    <property type="entry name" value="SUN DOMAIN-CONTAINING OSSIFICATION FACTOR"/>
    <property type="match status" value="1"/>
</dbReference>
<name>B6JZJ2_SCHJY</name>
<keyword evidence="6 13" id="KW-0472">Membrane</keyword>
<dbReference type="HOGENOM" id="CLU_432897_0_0_1"/>
<comment type="subcellular location">
    <subcellularLocation>
        <location evidence="1">Endoplasmic reticulum membrane</location>
        <topology evidence="1">Single-pass type I membrane protein</topology>
    </subcellularLocation>
</comment>
<dbReference type="EMBL" id="KE651168">
    <property type="protein sequence ID" value="EEB06960.1"/>
    <property type="molecule type" value="Genomic_DNA"/>
</dbReference>
<gene>
    <name evidence="15" type="ORF">SJAG_02032</name>
</gene>
<feature type="compositionally biased region" description="Low complexity" evidence="12">
    <location>
        <begin position="125"/>
        <end position="144"/>
    </location>
</feature>
<keyword evidence="5 13" id="KW-1133">Transmembrane helix</keyword>
<dbReference type="Proteomes" id="UP000001744">
    <property type="component" value="Unassembled WGS sequence"/>
</dbReference>
<protein>
    <recommendedName>
        <fullName evidence="10">SUN-like protein 1</fullName>
    </recommendedName>
</protein>
<feature type="region of interest" description="Disordered" evidence="12">
    <location>
        <begin position="303"/>
        <end position="381"/>
    </location>
</feature>
<evidence type="ECO:0000256" key="1">
    <source>
        <dbReference type="ARBA" id="ARBA00004115"/>
    </source>
</evidence>
<dbReference type="GO" id="GO:0005789">
    <property type="term" value="C:endoplasmic reticulum membrane"/>
    <property type="evidence" value="ECO:0007669"/>
    <property type="project" value="UniProtKB-SubCell"/>
</dbReference>
<dbReference type="GO" id="GO:0016020">
    <property type="term" value="C:membrane"/>
    <property type="evidence" value="ECO:0000318"/>
    <property type="project" value="GO_Central"/>
</dbReference>
<accession>B6JZJ2</accession>
<dbReference type="OMA" id="YESSWME"/>
<dbReference type="VEuPathDB" id="FungiDB:SJAG_02032"/>
<dbReference type="InterPro" id="IPR045120">
    <property type="entry name" value="Suco/Slp1-like"/>
</dbReference>
<feature type="region of interest" description="Disordered" evidence="12">
    <location>
        <begin position="107"/>
        <end position="146"/>
    </location>
</feature>
<feature type="compositionally biased region" description="Polar residues" evidence="12">
    <location>
        <begin position="368"/>
        <end position="381"/>
    </location>
</feature>
<dbReference type="RefSeq" id="XP_002173253.1">
    <property type="nucleotide sequence ID" value="XM_002173217.2"/>
</dbReference>
<keyword evidence="11" id="KW-0175">Coiled coil</keyword>
<feature type="coiled-coil region" evidence="11">
    <location>
        <begin position="424"/>
        <end position="454"/>
    </location>
</feature>
<dbReference type="GO" id="GO:0005737">
    <property type="term" value="C:cytoplasm"/>
    <property type="evidence" value="ECO:0000318"/>
    <property type="project" value="GO_Central"/>
</dbReference>
<evidence type="ECO:0000313" key="16">
    <source>
        <dbReference type="Proteomes" id="UP000001744"/>
    </source>
</evidence>
<dbReference type="GeneID" id="7047880"/>
<dbReference type="JaponicusDB" id="SJAG_02032"/>
<dbReference type="STRING" id="402676.B6JZJ2"/>
<feature type="compositionally biased region" description="Basic and acidic residues" evidence="12">
    <location>
        <begin position="303"/>
        <end position="319"/>
    </location>
</feature>
<dbReference type="eggNOG" id="KOG1396">
    <property type="taxonomic scope" value="Eukaryota"/>
</dbReference>
<dbReference type="Pfam" id="PF07738">
    <property type="entry name" value="Sad1_UNC"/>
    <property type="match status" value="1"/>
</dbReference>
<evidence type="ECO:0000256" key="4">
    <source>
        <dbReference type="ARBA" id="ARBA00022824"/>
    </source>
</evidence>
<evidence type="ECO:0000313" key="15">
    <source>
        <dbReference type="EMBL" id="EEB06960.1"/>
    </source>
</evidence>
<evidence type="ECO:0000256" key="9">
    <source>
        <dbReference type="ARBA" id="ARBA00064635"/>
    </source>
</evidence>
<comment type="subunit">
    <text evidence="9">Interacts with EMP65.</text>
</comment>
<evidence type="ECO:0000256" key="8">
    <source>
        <dbReference type="ARBA" id="ARBA00061226"/>
    </source>
</evidence>
<evidence type="ECO:0000256" key="5">
    <source>
        <dbReference type="ARBA" id="ARBA00022989"/>
    </source>
</evidence>
<dbReference type="InterPro" id="IPR012919">
    <property type="entry name" value="SUN_dom"/>
</dbReference>
<sequence>MQLASTNFCLVRLQNSMLFCRKLWILAVFLTLHLCRSQTICSKTKISPFNEQDDSISCEAIPYSSLQSIFQITATVNNSTGTLASALTRETRTGALLSEAVNESIQNTTLSTTSPTLGESETIGTHSTETVNSSSSSEKSTAASPVPTKEAKRFNFASTDCAAAILEANAEAKMPSAILSENRDKYMLIKCSVEPKFMVIELCDDISIDTIQLANYEFFSSTFRDVKFSVSSTYPPKGSGWTDLGTFTARNVRTLQSFQVDYPKIWAKYLKVEFLDHYGSEFYCPVSIIRVYGKTMLDEFREERKADDDVLDSTEKEQAEAGAAEDGSAVSSDASHPNATMQTNGSKRAASTGTDMNSAAEGSESKNDGMNQSVGTPQSQISHVTNAHEEALTATQSEHSSVLSGKPTLVNQNVHATNQQESIYRNMYKRLSVLEEKTNQLKAQLANLEKLTVSHFQESNSTLIRVRDEYISLLEVSLSIIHAKQELYDAEGESLTKRVNMLAQDYLLQKRLLVLQSLLLISIIVILSFWKSPFVDRFFRRVSRARHGNSSTTWSPFSDRAAASVEPETPVDEIVGSSSPTFLKRFRNRKVESVLYLDTQQNSLSSNARSSSTEQVSVSGPPKLHARSYTVA</sequence>
<evidence type="ECO:0000256" key="12">
    <source>
        <dbReference type="SAM" id="MobiDB-lite"/>
    </source>
</evidence>
<feature type="transmembrane region" description="Helical" evidence="13">
    <location>
        <begin position="512"/>
        <end position="530"/>
    </location>
</feature>
<feature type="domain" description="SUN" evidence="14">
    <location>
        <begin position="119"/>
        <end position="296"/>
    </location>
</feature>
<evidence type="ECO:0000256" key="13">
    <source>
        <dbReference type="SAM" id="Phobius"/>
    </source>
</evidence>
<feature type="region of interest" description="Disordered" evidence="12">
    <location>
        <begin position="605"/>
        <end position="632"/>
    </location>
</feature>
<evidence type="ECO:0000256" key="10">
    <source>
        <dbReference type="ARBA" id="ARBA00075366"/>
    </source>
</evidence>
<dbReference type="OrthoDB" id="266334at2759"/>
<reference evidence="15 16" key="1">
    <citation type="journal article" date="2011" name="Science">
        <title>Comparative functional genomics of the fission yeasts.</title>
        <authorList>
            <person name="Rhind N."/>
            <person name="Chen Z."/>
            <person name="Yassour M."/>
            <person name="Thompson D.A."/>
            <person name="Haas B.J."/>
            <person name="Habib N."/>
            <person name="Wapinski I."/>
            <person name="Roy S."/>
            <person name="Lin M.F."/>
            <person name="Heiman D.I."/>
            <person name="Young S.K."/>
            <person name="Furuya K."/>
            <person name="Guo Y."/>
            <person name="Pidoux A."/>
            <person name="Chen H.M."/>
            <person name="Robbertse B."/>
            <person name="Goldberg J.M."/>
            <person name="Aoki K."/>
            <person name="Bayne E.H."/>
            <person name="Berlin A.M."/>
            <person name="Desjardins C.A."/>
            <person name="Dobbs E."/>
            <person name="Dukaj L."/>
            <person name="Fan L."/>
            <person name="FitzGerald M.G."/>
            <person name="French C."/>
            <person name="Gujja S."/>
            <person name="Hansen K."/>
            <person name="Keifenheim D."/>
            <person name="Levin J.Z."/>
            <person name="Mosher R.A."/>
            <person name="Mueller C.A."/>
            <person name="Pfiffner J."/>
            <person name="Priest M."/>
            <person name="Russ C."/>
            <person name="Smialowska A."/>
            <person name="Swoboda P."/>
            <person name="Sykes S.M."/>
            <person name="Vaughn M."/>
            <person name="Vengrova S."/>
            <person name="Yoder R."/>
            <person name="Zeng Q."/>
            <person name="Allshire R."/>
            <person name="Baulcombe D."/>
            <person name="Birren B.W."/>
            <person name="Brown W."/>
            <person name="Ekwall K."/>
            <person name="Kellis M."/>
            <person name="Leatherwood J."/>
            <person name="Levin H."/>
            <person name="Margalit H."/>
            <person name="Martienssen R."/>
            <person name="Nieduszynski C.A."/>
            <person name="Spatafora J.W."/>
            <person name="Friedman N."/>
            <person name="Dalgaard J.Z."/>
            <person name="Baumann P."/>
            <person name="Niki H."/>
            <person name="Regev A."/>
            <person name="Nusbaum C."/>
        </authorList>
    </citation>
    <scope>NUCLEOTIDE SEQUENCE [LARGE SCALE GENOMIC DNA]</scope>
    <source>
        <strain evidence="16">yFS275 / FY16936</strain>
    </source>
</reference>
<feature type="compositionally biased region" description="Polar residues" evidence="12">
    <location>
        <begin position="107"/>
        <end position="124"/>
    </location>
</feature>
<keyword evidence="2 13" id="KW-0812">Transmembrane</keyword>
<dbReference type="PANTHER" id="PTHR12953">
    <property type="entry name" value="MEMBRANE PROTEIN CH1 RELATED"/>
    <property type="match status" value="1"/>
</dbReference>
<evidence type="ECO:0000256" key="3">
    <source>
        <dbReference type="ARBA" id="ARBA00022729"/>
    </source>
</evidence>
<dbReference type="InterPro" id="IPR008979">
    <property type="entry name" value="Galactose-bd-like_sf"/>
</dbReference>
<dbReference type="Gene3D" id="2.60.120.260">
    <property type="entry name" value="Galactose-binding domain-like"/>
    <property type="match status" value="1"/>
</dbReference>
<evidence type="ECO:0000256" key="11">
    <source>
        <dbReference type="SAM" id="Coils"/>
    </source>
</evidence>
<evidence type="ECO:0000259" key="14">
    <source>
        <dbReference type="PROSITE" id="PS51469"/>
    </source>
</evidence>
<keyword evidence="4" id="KW-0256">Endoplasmic reticulum</keyword>
<keyword evidence="3" id="KW-0732">Signal</keyword>
<proteinExistence type="inferred from homology"/>
<keyword evidence="7" id="KW-0325">Glycoprotein</keyword>
<dbReference type="PROSITE" id="PS51469">
    <property type="entry name" value="SUN"/>
    <property type="match status" value="1"/>
</dbReference>
<comment type="similarity">
    <text evidence="8">Belongs to the SLP1 family.</text>
</comment>
<dbReference type="AlphaFoldDB" id="B6JZJ2"/>
<evidence type="ECO:0000256" key="7">
    <source>
        <dbReference type="ARBA" id="ARBA00023180"/>
    </source>
</evidence>
<evidence type="ECO:0000256" key="6">
    <source>
        <dbReference type="ARBA" id="ARBA00023136"/>
    </source>
</evidence>
<dbReference type="SUPFAM" id="SSF49785">
    <property type="entry name" value="Galactose-binding domain-like"/>
    <property type="match status" value="1"/>
</dbReference>